<comment type="catalytic activity">
    <reaction evidence="3 4">
        <text>N-[(R)-4-phosphopantothenoyl]-L-cysteine + H(+) = (R)-4'-phosphopantetheine + CO2</text>
        <dbReference type="Rhea" id="RHEA:16793"/>
        <dbReference type="ChEBI" id="CHEBI:15378"/>
        <dbReference type="ChEBI" id="CHEBI:16526"/>
        <dbReference type="ChEBI" id="CHEBI:59458"/>
        <dbReference type="ChEBI" id="CHEBI:61723"/>
        <dbReference type="EC" id="4.1.1.36"/>
    </reaction>
</comment>
<keyword evidence="3 4" id="KW-0288">FMN</keyword>
<dbReference type="FunCoup" id="A0A7G1G9W4">
    <property type="interactions" value="382"/>
</dbReference>
<dbReference type="Pfam" id="PF04127">
    <property type="entry name" value="DFP"/>
    <property type="match status" value="1"/>
</dbReference>
<dbReference type="InterPro" id="IPR036551">
    <property type="entry name" value="Flavin_trans-like"/>
</dbReference>
<dbReference type="InterPro" id="IPR007085">
    <property type="entry name" value="DNA/pantothenate-metab_flavo_C"/>
</dbReference>
<sequence>MNYPYLKNKNVLLGVSSGIALYKAVDLASKLRKLDVGLNIILTPNAEKLIDKTVFSAVGDCNVYTSIKNDVNGGWIPHTSLSADADVFVVAPATTNTIAKLNAGFADNLLTATASAFDKEEKIIVATMNTRMFENKANLRNLKGLEEMGWKIMFPDEGHLACGEVGKGRYPDNENILEFIDGVLAPKDYEGKKVVITAGPTIEPIDPVRSITNRSSGKMGYELARELAARGAEVYLISGPTKLKPPFLVKKFFSVESVDEMFKLTLKFFKEADIAIMAAAVSDYKVKNYSNKKIKKSSENLIIELEKNPDILKELGKIKNNTQITVGFAAETNDVIEYANKKLINKNADIIVSNDVSRKDIGFDSNQNEVVLISKDGEKHVEKSSKRDISVAICNYISSKFSK</sequence>
<dbReference type="HAMAP" id="MF_02225">
    <property type="entry name" value="CoaBC"/>
    <property type="match status" value="1"/>
</dbReference>
<dbReference type="PANTHER" id="PTHR14359">
    <property type="entry name" value="HOMO-OLIGOMERIC FLAVIN CONTAINING CYS DECARBOXYLASE FAMILY"/>
    <property type="match status" value="1"/>
</dbReference>
<evidence type="ECO:0000256" key="3">
    <source>
        <dbReference type="HAMAP-Rule" id="MF_02225"/>
    </source>
</evidence>
<protein>
    <recommendedName>
        <fullName evidence="3">Coenzyme A biosynthesis bifunctional protein CoaBC</fullName>
    </recommendedName>
    <alternativeName>
        <fullName evidence="3">DNA/pantothenate metabolism flavoprotein</fullName>
    </alternativeName>
    <alternativeName>
        <fullName evidence="3">Phosphopantothenoylcysteine synthetase/decarboxylase</fullName>
        <shortName evidence="3">PPCS-PPCDC</shortName>
    </alternativeName>
    <domain>
        <recommendedName>
            <fullName evidence="3">Phosphopantothenoylcysteine decarboxylase</fullName>
            <shortName evidence="3">PPC decarboxylase</shortName>
            <shortName evidence="3">PPC-DC</shortName>
            <ecNumber evidence="3">4.1.1.36</ecNumber>
        </recommendedName>
        <alternativeName>
            <fullName evidence="3">CoaC</fullName>
        </alternativeName>
    </domain>
    <domain>
        <recommendedName>
            <fullName evidence="3">Phosphopantothenate--cysteine ligase</fullName>
            <ecNumber evidence="3">6.3.2.5</ecNumber>
        </recommendedName>
        <alternativeName>
            <fullName evidence="3">CoaB</fullName>
        </alternativeName>
        <alternativeName>
            <fullName evidence="3">Phosphopantothenoylcysteine synthetase</fullName>
            <shortName evidence="3">PPC synthetase</shortName>
            <shortName evidence="3">PPC-S</shortName>
        </alternativeName>
    </domain>
</protein>
<dbReference type="RefSeq" id="WP_190615258.1">
    <property type="nucleotide sequence ID" value="NZ_AP018712.1"/>
</dbReference>
<dbReference type="EC" id="6.3.2.5" evidence="3"/>
<organism evidence="7 8">
    <name type="scientific">Tepiditoga spiralis</name>
    <dbReference type="NCBI Taxonomy" id="2108365"/>
    <lineage>
        <taxon>Bacteria</taxon>
        <taxon>Thermotogati</taxon>
        <taxon>Thermotogota</taxon>
        <taxon>Thermotogae</taxon>
        <taxon>Petrotogales</taxon>
        <taxon>Petrotogaceae</taxon>
        <taxon>Tepiditoga</taxon>
    </lineage>
</organism>
<dbReference type="EC" id="4.1.1.36" evidence="3"/>
<comment type="pathway">
    <text evidence="3 4">Cofactor biosynthesis; coenzyme A biosynthesis; CoA from (R)-pantothenate: step 2/5.</text>
</comment>
<feature type="binding site" evidence="3">
    <location>
        <position position="328"/>
    </location>
    <ligand>
        <name>CTP</name>
        <dbReference type="ChEBI" id="CHEBI:37563"/>
    </ligand>
</feature>
<evidence type="ECO:0000313" key="8">
    <source>
        <dbReference type="Proteomes" id="UP000516361"/>
    </source>
</evidence>
<reference evidence="7 8" key="1">
    <citation type="submission" date="2018-06" db="EMBL/GenBank/DDBJ databases">
        <title>Genome sequencing of Oceanotoga sp. sy52.</title>
        <authorList>
            <person name="Mori K."/>
        </authorList>
    </citation>
    <scope>NUCLEOTIDE SEQUENCE [LARGE SCALE GENOMIC DNA]</scope>
    <source>
        <strain evidence="8">sy52</strain>
    </source>
</reference>
<comment type="function">
    <text evidence="4">Catalyzes two steps in the biosynthesis of coenzyme A. In the first step cysteine is conjugated to 4'-phosphopantothenate to form 4-phosphopantothenoylcysteine, in the latter compound is decarboxylated to form 4'-phosphopantotheine.</text>
</comment>
<name>A0A7G1G9W4_9BACT</name>
<dbReference type="UniPathway" id="UPA00241">
    <property type="reaction ID" value="UER00353"/>
</dbReference>
<evidence type="ECO:0000313" key="7">
    <source>
        <dbReference type="EMBL" id="BBE30129.1"/>
    </source>
</evidence>
<dbReference type="Gene3D" id="3.40.50.10300">
    <property type="entry name" value="CoaB-like"/>
    <property type="match status" value="1"/>
</dbReference>
<comment type="cofactor">
    <cofactor evidence="3">
        <name>Mg(2+)</name>
        <dbReference type="ChEBI" id="CHEBI:18420"/>
    </cofactor>
</comment>
<keyword evidence="1 3" id="KW-0210">Decarboxylase</keyword>
<dbReference type="InParanoid" id="A0A7G1G9W4"/>
<feature type="binding site" evidence="3">
    <location>
        <position position="342"/>
    </location>
    <ligand>
        <name>CTP</name>
        <dbReference type="ChEBI" id="CHEBI:37563"/>
    </ligand>
</feature>
<keyword evidence="8" id="KW-1185">Reference proteome</keyword>
<feature type="domain" description="Flavoprotein" evidence="5">
    <location>
        <begin position="9"/>
        <end position="179"/>
    </location>
</feature>
<keyword evidence="3 4" id="KW-0285">Flavoprotein</keyword>
<dbReference type="InterPro" id="IPR005252">
    <property type="entry name" value="CoaBC"/>
</dbReference>
<feature type="domain" description="DNA/pantothenate metabolism flavoprotein C-terminal" evidence="6">
    <location>
        <begin position="190"/>
        <end position="398"/>
    </location>
</feature>
<comment type="similarity">
    <text evidence="3 4">In the N-terminal section; belongs to the HFCD (homo-oligomeric flavin containing Cys decarboxylase) superfamily.</text>
</comment>
<comment type="function">
    <text evidence="3">Catalyzes two sequential steps in the biosynthesis of coenzyme A. In the first step cysteine is conjugated to 4'-phosphopantothenate to form 4-phosphopantothenoylcysteine. In the second step the latter compound is decarboxylated to form 4'-phosphopantotheine.</text>
</comment>
<dbReference type="Pfam" id="PF02441">
    <property type="entry name" value="Flavoprotein"/>
    <property type="match status" value="1"/>
</dbReference>
<dbReference type="Gene3D" id="3.40.50.1950">
    <property type="entry name" value="Flavin prenyltransferase-like"/>
    <property type="match status" value="1"/>
</dbReference>
<dbReference type="InterPro" id="IPR003382">
    <property type="entry name" value="Flavoprotein"/>
</dbReference>
<evidence type="ECO:0000256" key="1">
    <source>
        <dbReference type="ARBA" id="ARBA00022793"/>
    </source>
</evidence>
<keyword evidence="3 4" id="KW-0436">Ligase</keyword>
<dbReference type="GO" id="GO:0015941">
    <property type="term" value="P:pantothenate catabolic process"/>
    <property type="evidence" value="ECO:0007669"/>
    <property type="project" value="InterPro"/>
</dbReference>
<dbReference type="Proteomes" id="UP000516361">
    <property type="component" value="Chromosome"/>
</dbReference>
<dbReference type="KEGG" id="ocy:OSSY52_02700"/>
<feature type="binding site" evidence="3">
    <location>
        <position position="293"/>
    </location>
    <ligand>
        <name>CTP</name>
        <dbReference type="ChEBI" id="CHEBI:37563"/>
    </ligand>
</feature>
<feature type="binding site" evidence="3">
    <location>
        <begin position="309"/>
        <end position="312"/>
    </location>
    <ligand>
        <name>CTP</name>
        <dbReference type="ChEBI" id="CHEBI:37563"/>
    </ligand>
</feature>
<dbReference type="AlphaFoldDB" id="A0A7G1G9W4"/>
<comment type="similarity">
    <text evidence="3 4">In the C-terminal section; belongs to the PPC synthetase family.</text>
</comment>
<comment type="pathway">
    <text evidence="3 4">Cofactor biosynthesis; coenzyme A biosynthesis; CoA from (R)-pantothenate: step 3/5.</text>
</comment>
<evidence type="ECO:0000256" key="2">
    <source>
        <dbReference type="ARBA" id="ARBA00023239"/>
    </source>
</evidence>
<feature type="binding site" evidence="3">
    <location>
        <position position="283"/>
    </location>
    <ligand>
        <name>CTP</name>
        <dbReference type="ChEBI" id="CHEBI:37563"/>
    </ligand>
</feature>
<keyword evidence="3" id="KW-0479">Metal-binding</keyword>
<accession>A0A7G1G9W4</accession>
<feature type="binding site" evidence="3">
    <location>
        <position position="346"/>
    </location>
    <ligand>
        <name>CTP</name>
        <dbReference type="ChEBI" id="CHEBI:37563"/>
    </ligand>
</feature>
<dbReference type="InterPro" id="IPR035929">
    <property type="entry name" value="CoaB-like_sf"/>
</dbReference>
<evidence type="ECO:0000256" key="4">
    <source>
        <dbReference type="RuleBase" id="RU364078"/>
    </source>
</evidence>
<keyword evidence="3" id="KW-0460">Magnesium</keyword>
<evidence type="ECO:0000259" key="6">
    <source>
        <dbReference type="Pfam" id="PF04127"/>
    </source>
</evidence>
<comment type="cofactor">
    <cofactor evidence="3">
        <name>FMN</name>
        <dbReference type="ChEBI" id="CHEBI:58210"/>
    </cofactor>
    <text evidence="3">Binds 1 FMN per subunit.</text>
</comment>
<dbReference type="SUPFAM" id="SSF102645">
    <property type="entry name" value="CoaB-like"/>
    <property type="match status" value="1"/>
</dbReference>
<proteinExistence type="inferred from homology"/>
<dbReference type="NCBIfam" id="TIGR00521">
    <property type="entry name" value="coaBC_dfp"/>
    <property type="match status" value="1"/>
</dbReference>
<dbReference type="SUPFAM" id="SSF52507">
    <property type="entry name" value="Homo-oligomeric flavin-containing Cys decarboxylases, HFCD"/>
    <property type="match status" value="1"/>
</dbReference>
<dbReference type="GO" id="GO:0071513">
    <property type="term" value="C:phosphopantothenoylcysteine decarboxylase complex"/>
    <property type="evidence" value="ECO:0007669"/>
    <property type="project" value="TreeGrafter"/>
</dbReference>
<dbReference type="GO" id="GO:0015937">
    <property type="term" value="P:coenzyme A biosynthetic process"/>
    <property type="evidence" value="ECO:0007669"/>
    <property type="project" value="UniProtKB-UniRule"/>
</dbReference>
<keyword evidence="3" id="KW-0511">Multifunctional enzyme</keyword>
<comment type="catalytic activity">
    <reaction evidence="3 4">
        <text>(R)-4'-phosphopantothenate + L-cysteine + CTP = N-[(R)-4-phosphopantothenoyl]-L-cysteine + CMP + diphosphate + H(+)</text>
        <dbReference type="Rhea" id="RHEA:19397"/>
        <dbReference type="ChEBI" id="CHEBI:10986"/>
        <dbReference type="ChEBI" id="CHEBI:15378"/>
        <dbReference type="ChEBI" id="CHEBI:33019"/>
        <dbReference type="ChEBI" id="CHEBI:35235"/>
        <dbReference type="ChEBI" id="CHEBI:37563"/>
        <dbReference type="ChEBI" id="CHEBI:59458"/>
        <dbReference type="ChEBI" id="CHEBI:60377"/>
        <dbReference type="EC" id="6.3.2.5"/>
    </reaction>
</comment>
<dbReference type="EMBL" id="AP018712">
    <property type="protein sequence ID" value="BBE30129.1"/>
    <property type="molecule type" value="Genomic_DNA"/>
</dbReference>
<feature type="region of interest" description="Phosphopantothenoylcysteine decarboxylase" evidence="3">
    <location>
        <begin position="1"/>
        <end position="193"/>
    </location>
</feature>
<dbReference type="GO" id="GO:0004633">
    <property type="term" value="F:phosphopantothenoylcysteine decarboxylase activity"/>
    <property type="evidence" value="ECO:0007669"/>
    <property type="project" value="UniProtKB-UniRule"/>
</dbReference>
<dbReference type="GO" id="GO:0004632">
    <property type="term" value="F:phosphopantothenate--cysteine ligase activity"/>
    <property type="evidence" value="ECO:0007669"/>
    <property type="project" value="UniProtKB-UniRule"/>
</dbReference>
<feature type="active site" description="Proton donor" evidence="3">
    <location>
        <position position="162"/>
    </location>
</feature>
<evidence type="ECO:0000259" key="5">
    <source>
        <dbReference type="Pfam" id="PF02441"/>
    </source>
</evidence>
<comment type="caution">
    <text evidence="3">Lacks conserved residue(s) required for the propagation of feature annotation.</text>
</comment>
<keyword evidence="2 3" id="KW-0456">Lyase</keyword>
<dbReference type="PANTHER" id="PTHR14359:SF6">
    <property type="entry name" value="PHOSPHOPANTOTHENOYLCYSTEINE DECARBOXYLASE"/>
    <property type="match status" value="1"/>
</dbReference>
<dbReference type="GO" id="GO:0046872">
    <property type="term" value="F:metal ion binding"/>
    <property type="evidence" value="ECO:0007669"/>
    <property type="project" value="UniProtKB-KW"/>
</dbReference>
<dbReference type="GO" id="GO:0010181">
    <property type="term" value="F:FMN binding"/>
    <property type="evidence" value="ECO:0007669"/>
    <property type="project" value="UniProtKB-UniRule"/>
</dbReference>
<feature type="region of interest" description="Phosphopantothenate--cysteine ligase" evidence="3">
    <location>
        <begin position="194"/>
        <end position="403"/>
    </location>
</feature>
<gene>
    <name evidence="3" type="primary">coaBC</name>
    <name evidence="7" type="ORF">OSSY52_02700</name>
</gene>